<dbReference type="AlphaFoldDB" id="W0EDS8"/>
<sequence length="61" mass="7184">MMKKSWTEFFFYIARVFILLILLAVVLPKLVNVCSLWISSQAQDERHPSGNPMRVEDTTRR</sequence>
<dbReference type="Proteomes" id="UP000010847">
    <property type="component" value="Chromosome"/>
</dbReference>
<organism evidence="2 3">
    <name type="scientific">Desulfitobacterium metallireducens DSM 15288</name>
    <dbReference type="NCBI Taxonomy" id="871968"/>
    <lineage>
        <taxon>Bacteria</taxon>
        <taxon>Bacillati</taxon>
        <taxon>Bacillota</taxon>
        <taxon>Clostridia</taxon>
        <taxon>Eubacteriales</taxon>
        <taxon>Desulfitobacteriaceae</taxon>
        <taxon>Desulfitobacterium</taxon>
    </lineage>
</organism>
<reference evidence="2 3" key="1">
    <citation type="submission" date="2013-12" db="EMBL/GenBank/DDBJ databases">
        <authorList>
            <consortium name="DOE Joint Genome Institute"/>
            <person name="Smidt H."/>
            <person name="Huntemann M."/>
            <person name="Han J."/>
            <person name="Chen A."/>
            <person name="Kyrpides N."/>
            <person name="Mavromatis K."/>
            <person name="Markowitz V."/>
            <person name="Palaniappan K."/>
            <person name="Ivanova N."/>
            <person name="Schaumberg A."/>
            <person name="Pati A."/>
            <person name="Liolios K."/>
            <person name="Nordberg H.P."/>
            <person name="Cantor M.N."/>
            <person name="Hua S.X."/>
            <person name="Woyke T."/>
        </authorList>
    </citation>
    <scope>NUCLEOTIDE SEQUENCE [LARGE SCALE GENOMIC DNA]</scope>
    <source>
        <strain evidence="3">DSM 15288</strain>
    </source>
</reference>
<evidence type="ECO:0000256" key="1">
    <source>
        <dbReference type="SAM" id="MobiDB-lite"/>
    </source>
</evidence>
<dbReference type="RefSeq" id="WP_006716118.1">
    <property type="nucleotide sequence ID" value="NZ_CP007032.1"/>
</dbReference>
<feature type="compositionally biased region" description="Basic and acidic residues" evidence="1">
    <location>
        <begin position="43"/>
        <end position="61"/>
    </location>
</feature>
<dbReference type="HOGENOM" id="CLU_2914957_0_0_9"/>
<keyword evidence="3" id="KW-1185">Reference proteome</keyword>
<feature type="region of interest" description="Disordered" evidence="1">
    <location>
        <begin position="41"/>
        <end position="61"/>
    </location>
</feature>
<dbReference type="EMBL" id="CP007032">
    <property type="protein sequence ID" value="AHF07354.1"/>
    <property type="molecule type" value="Genomic_DNA"/>
</dbReference>
<proteinExistence type="predicted"/>
<name>W0EDS8_9FIRM</name>
<protein>
    <submittedName>
        <fullName evidence="2">Uncharacterized protein</fullName>
    </submittedName>
</protein>
<gene>
    <name evidence="2" type="ORF">DESME_10175</name>
</gene>
<dbReference type="KEGG" id="dmt:DESME_10175"/>
<evidence type="ECO:0000313" key="3">
    <source>
        <dbReference type="Proteomes" id="UP000010847"/>
    </source>
</evidence>
<accession>W0EDS8</accession>
<dbReference type="OrthoDB" id="1799119at2"/>
<dbReference type="STRING" id="871968.DESME_10175"/>
<evidence type="ECO:0000313" key="2">
    <source>
        <dbReference type="EMBL" id="AHF07354.1"/>
    </source>
</evidence>